<protein>
    <submittedName>
        <fullName evidence="5">Transcription regulator protein</fullName>
    </submittedName>
</protein>
<dbReference type="InterPro" id="IPR029442">
    <property type="entry name" value="GyrI-like"/>
</dbReference>
<organism evidence="5 6">
    <name type="scientific">Herbaspirillum frisingense GSF30</name>
    <dbReference type="NCBI Taxonomy" id="864073"/>
    <lineage>
        <taxon>Bacteria</taxon>
        <taxon>Pseudomonadati</taxon>
        <taxon>Pseudomonadota</taxon>
        <taxon>Betaproteobacteria</taxon>
        <taxon>Burkholderiales</taxon>
        <taxon>Oxalobacteraceae</taxon>
        <taxon>Herbaspirillum</taxon>
    </lineage>
</organism>
<dbReference type="PROSITE" id="PS00041">
    <property type="entry name" value="HTH_ARAC_FAMILY_1"/>
    <property type="match status" value="1"/>
</dbReference>
<dbReference type="RefSeq" id="WP_006461676.1">
    <property type="nucleotide sequence ID" value="NZ_AEEC02000002.1"/>
</dbReference>
<sequence length="288" mass="33243">MSDARRKSYVARFERVLDHIERHLDDALDVDRLAGVAHFSRFHFQRQFADFVGVGVARYILLMRLKRASLQLAFRHESRIIEIALQAGFENPESFTRAFRSAFGQAPSQFRRAPDWPAWNERYVFRIPERKVDVQVDIVIVEPVRIAVLEHRGPVPNLNATVARFIEWRKSSGLSPVERCRTFGLAWDNPDTTPPEQFRFDICGEIESALPDNPQGLVEKLIPGGRCARVRHAGAHERLAESIYPLYRQWLPGSGEELRDFPLYFHYLNLLPDTPPGELLTDIYLPLK</sequence>
<evidence type="ECO:0000256" key="3">
    <source>
        <dbReference type="ARBA" id="ARBA00023163"/>
    </source>
</evidence>
<dbReference type="GO" id="GO:0043565">
    <property type="term" value="F:sequence-specific DNA binding"/>
    <property type="evidence" value="ECO:0007669"/>
    <property type="project" value="InterPro"/>
</dbReference>
<gene>
    <name evidence="5" type="ORF">HFRIS_002659</name>
</gene>
<keyword evidence="2" id="KW-0238">DNA-binding</keyword>
<dbReference type="PANTHER" id="PTHR40055">
    <property type="entry name" value="TRANSCRIPTIONAL REGULATOR YGIV-RELATED"/>
    <property type="match status" value="1"/>
</dbReference>
<keyword evidence="1" id="KW-0805">Transcription regulation</keyword>
<dbReference type="PRINTS" id="PR00032">
    <property type="entry name" value="HTHARAC"/>
</dbReference>
<dbReference type="SMART" id="SM00342">
    <property type="entry name" value="HTH_ARAC"/>
    <property type="match status" value="1"/>
</dbReference>
<dbReference type="SMART" id="SM00871">
    <property type="entry name" value="AraC_E_bind"/>
    <property type="match status" value="1"/>
</dbReference>
<dbReference type="Pfam" id="PF12833">
    <property type="entry name" value="HTH_18"/>
    <property type="match status" value="1"/>
</dbReference>
<proteinExistence type="predicted"/>
<dbReference type="InterPro" id="IPR011256">
    <property type="entry name" value="Reg_factor_effector_dom_sf"/>
</dbReference>
<dbReference type="Gene3D" id="3.20.80.10">
    <property type="entry name" value="Regulatory factor, effector binding domain"/>
    <property type="match status" value="1"/>
</dbReference>
<dbReference type="Proteomes" id="UP000006772">
    <property type="component" value="Unassembled WGS sequence"/>
</dbReference>
<dbReference type="GO" id="GO:0003700">
    <property type="term" value="F:DNA-binding transcription factor activity"/>
    <property type="evidence" value="ECO:0007669"/>
    <property type="project" value="InterPro"/>
</dbReference>
<dbReference type="PANTHER" id="PTHR40055:SF1">
    <property type="entry name" value="TRANSCRIPTIONAL REGULATOR YGIV-RELATED"/>
    <property type="match status" value="1"/>
</dbReference>
<dbReference type="SUPFAM" id="SSF46689">
    <property type="entry name" value="Homeodomain-like"/>
    <property type="match status" value="2"/>
</dbReference>
<evidence type="ECO:0000313" key="5">
    <source>
        <dbReference type="EMBL" id="EOA06625.1"/>
    </source>
</evidence>
<dbReference type="Gene3D" id="1.10.10.60">
    <property type="entry name" value="Homeodomain-like"/>
    <property type="match status" value="2"/>
</dbReference>
<dbReference type="InterPro" id="IPR020449">
    <property type="entry name" value="Tscrpt_reg_AraC-type_HTH"/>
</dbReference>
<accession>A0AAI9IID7</accession>
<comment type="caution">
    <text evidence="5">The sequence shown here is derived from an EMBL/GenBank/DDBJ whole genome shotgun (WGS) entry which is preliminary data.</text>
</comment>
<dbReference type="InterPro" id="IPR050908">
    <property type="entry name" value="SmbC-like"/>
</dbReference>
<evidence type="ECO:0000256" key="2">
    <source>
        <dbReference type="ARBA" id="ARBA00023125"/>
    </source>
</evidence>
<dbReference type="Pfam" id="PF06445">
    <property type="entry name" value="GyrI-like"/>
    <property type="match status" value="1"/>
</dbReference>
<reference evidence="5 6" key="1">
    <citation type="journal article" date="2013" name="Front. Microbiol.">
        <title>The genome of the endophytic bacterium H. frisingense GSF30(T) identifies diverse strategies in the Herbaspirillum genus to interact with plants.</title>
        <authorList>
            <person name="Straub D."/>
            <person name="Rothballer M."/>
            <person name="Hartmann A."/>
            <person name="Ludewig U."/>
        </authorList>
    </citation>
    <scope>NUCLEOTIDE SEQUENCE [LARGE SCALE GENOMIC DNA]</scope>
    <source>
        <strain evidence="5 6">GSF30</strain>
    </source>
</reference>
<dbReference type="InterPro" id="IPR018060">
    <property type="entry name" value="HTH_AraC"/>
</dbReference>
<keyword evidence="3" id="KW-0804">Transcription</keyword>
<name>A0AAI9IID7_9BURK</name>
<dbReference type="InterPro" id="IPR010499">
    <property type="entry name" value="AraC_E-bd"/>
</dbReference>
<evidence type="ECO:0000256" key="1">
    <source>
        <dbReference type="ARBA" id="ARBA00023015"/>
    </source>
</evidence>
<dbReference type="AlphaFoldDB" id="A0AAI9IID7"/>
<feature type="domain" description="HTH araC/xylS-type" evidence="4">
    <location>
        <begin position="14"/>
        <end position="113"/>
    </location>
</feature>
<evidence type="ECO:0000259" key="4">
    <source>
        <dbReference type="PROSITE" id="PS01124"/>
    </source>
</evidence>
<dbReference type="PROSITE" id="PS01124">
    <property type="entry name" value="HTH_ARAC_FAMILY_2"/>
    <property type="match status" value="1"/>
</dbReference>
<dbReference type="EMBL" id="AEEC02000002">
    <property type="protein sequence ID" value="EOA06625.1"/>
    <property type="molecule type" value="Genomic_DNA"/>
</dbReference>
<evidence type="ECO:0000313" key="6">
    <source>
        <dbReference type="Proteomes" id="UP000006772"/>
    </source>
</evidence>
<dbReference type="SUPFAM" id="SSF55136">
    <property type="entry name" value="Probable bacterial effector-binding domain"/>
    <property type="match status" value="1"/>
</dbReference>
<dbReference type="InterPro" id="IPR009057">
    <property type="entry name" value="Homeodomain-like_sf"/>
</dbReference>
<dbReference type="InterPro" id="IPR018062">
    <property type="entry name" value="HTH_AraC-typ_CS"/>
</dbReference>